<name>A0ACB8C5S2_DERSI</name>
<comment type="caution">
    <text evidence="1">The sequence shown here is derived from an EMBL/GenBank/DDBJ whole genome shotgun (WGS) entry which is preliminary data.</text>
</comment>
<reference evidence="1" key="1">
    <citation type="submission" date="2020-05" db="EMBL/GenBank/DDBJ databases">
        <title>Large-scale comparative analyses of tick genomes elucidate their genetic diversity and vector capacities.</title>
        <authorList>
            <person name="Jia N."/>
            <person name="Wang J."/>
            <person name="Shi W."/>
            <person name="Du L."/>
            <person name="Sun Y."/>
            <person name="Zhan W."/>
            <person name="Jiang J."/>
            <person name="Wang Q."/>
            <person name="Zhang B."/>
            <person name="Ji P."/>
            <person name="Sakyi L.B."/>
            <person name="Cui X."/>
            <person name="Yuan T."/>
            <person name="Jiang B."/>
            <person name="Yang W."/>
            <person name="Lam T.T.-Y."/>
            <person name="Chang Q."/>
            <person name="Ding S."/>
            <person name="Wang X."/>
            <person name="Zhu J."/>
            <person name="Ruan X."/>
            <person name="Zhao L."/>
            <person name="Wei J."/>
            <person name="Que T."/>
            <person name="Du C."/>
            <person name="Cheng J."/>
            <person name="Dai P."/>
            <person name="Han X."/>
            <person name="Huang E."/>
            <person name="Gao Y."/>
            <person name="Liu J."/>
            <person name="Shao H."/>
            <person name="Ye R."/>
            <person name="Li L."/>
            <person name="Wei W."/>
            <person name="Wang X."/>
            <person name="Wang C."/>
            <person name="Yang T."/>
            <person name="Huo Q."/>
            <person name="Li W."/>
            <person name="Guo W."/>
            <person name="Chen H."/>
            <person name="Zhou L."/>
            <person name="Ni X."/>
            <person name="Tian J."/>
            <person name="Zhou Y."/>
            <person name="Sheng Y."/>
            <person name="Liu T."/>
            <person name="Pan Y."/>
            <person name="Xia L."/>
            <person name="Li J."/>
            <person name="Zhao F."/>
            <person name="Cao W."/>
        </authorList>
    </citation>
    <scope>NUCLEOTIDE SEQUENCE</scope>
    <source>
        <strain evidence="1">Dsil-2018</strain>
    </source>
</reference>
<evidence type="ECO:0000313" key="1">
    <source>
        <dbReference type="EMBL" id="KAH7934204.1"/>
    </source>
</evidence>
<accession>A0ACB8C5S2</accession>
<evidence type="ECO:0000313" key="2">
    <source>
        <dbReference type="Proteomes" id="UP000821865"/>
    </source>
</evidence>
<dbReference type="EMBL" id="CM023478">
    <property type="protein sequence ID" value="KAH7934204.1"/>
    <property type="molecule type" value="Genomic_DNA"/>
</dbReference>
<gene>
    <name evidence="1" type="ORF">HPB49_022995</name>
</gene>
<proteinExistence type="predicted"/>
<dbReference type="Proteomes" id="UP000821865">
    <property type="component" value="Chromosome 9"/>
</dbReference>
<sequence>MKHPEKLSKQYFGWCPTFWWFVDIPLYMSIRVPHTHITMVSLLCELQFWTMKDDVEVKGSDLGCFKLYDKGDVDPEELYIDAKEAYAKAKGIMWTPSNKRPEKLRECIWEFEDIMNAQKCISARWITSGLLQFFFQSGVCIFVQVDPDSCKLRRVSVDRYLIGRLASEHVTDAILENHSLLISYYEPKMTYACFGKPLIGTDGVRKLSSVDAKLVTFDILGLAGRRLERKLSLNSLKDWVLNWWSVGDGEVWPWMPSTSNRERSNMVVYALNGPNIELLTYGRIDKVPVLVSFSQYQSNKLLIVEEDASRGGSVAVDVCVYELGRGKFERVSMISISLQGRVVTSQWNNAEDKLVLLCDDASLVLYDAVRQTTHFTTTSFVGTKVTWHPSGSVVFFASEEGQLQCFDTALSTIQLRLNDESSSAAPTLNIGSYLSNSGSLHRLMWQSNGDAVLRCPTAAVFSCAALLFDGGPLAILKLPLGLLTRGQLGPLELVSQYLKHLQIDEAVHLLLSLDWGRVPELSYMCLSKIVNYLLRQPLDSKREVQLETALGSFYGPAQPIPDSVVAEYGARISHLARRFFHHLLRFDRLEKAFLLAVDLGYWDLFMDLHNIAKKKGETGLMEVALRRANALKPSRGLSDCDSNDCDSSSELTDDCCSSDDGTRCSPAMAVAVASCSGATGVSESSRLRLPPQGQSANLRPSVPTAFTVGGASTSGYHWPPPRAVPVMPAAEEDLIDLSDDYECTSEGVRVAVPIIDPLVPQTLASATMQQSVIRPIPRIQPTDPRRAPADLSSIASESYNHHRAVPHSPSGAPAAAANLDSLDGDVSGEELLGQAIQCIHFGVV</sequence>
<organism evidence="1 2">
    <name type="scientific">Dermacentor silvarum</name>
    <name type="common">Tick</name>
    <dbReference type="NCBI Taxonomy" id="543639"/>
    <lineage>
        <taxon>Eukaryota</taxon>
        <taxon>Metazoa</taxon>
        <taxon>Ecdysozoa</taxon>
        <taxon>Arthropoda</taxon>
        <taxon>Chelicerata</taxon>
        <taxon>Arachnida</taxon>
        <taxon>Acari</taxon>
        <taxon>Parasitiformes</taxon>
        <taxon>Ixodida</taxon>
        <taxon>Ixodoidea</taxon>
        <taxon>Ixodidae</taxon>
        <taxon>Rhipicephalinae</taxon>
        <taxon>Dermacentor</taxon>
    </lineage>
</organism>
<keyword evidence="2" id="KW-1185">Reference proteome</keyword>
<protein>
    <submittedName>
        <fullName evidence="1">Uncharacterized protein</fullName>
    </submittedName>
</protein>